<evidence type="ECO:0000256" key="10">
    <source>
        <dbReference type="ARBA" id="ARBA00044624"/>
    </source>
</evidence>
<keyword evidence="4" id="KW-0808">Transferase</keyword>
<evidence type="ECO:0000259" key="13">
    <source>
        <dbReference type="Pfam" id="PF03919"/>
    </source>
</evidence>
<keyword evidence="8" id="KW-0342">GTP-binding</keyword>
<evidence type="ECO:0000256" key="2">
    <source>
        <dbReference type="ARBA" id="ARBA00012475"/>
    </source>
</evidence>
<feature type="compositionally biased region" description="Acidic residues" evidence="11">
    <location>
        <begin position="660"/>
        <end position="671"/>
    </location>
</feature>
<dbReference type="EMBL" id="JAFCIX010000002">
    <property type="protein sequence ID" value="KAH6601609.1"/>
    <property type="molecule type" value="Genomic_DNA"/>
</dbReference>
<feature type="compositionally biased region" description="Low complexity" evidence="11">
    <location>
        <begin position="599"/>
        <end position="624"/>
    </location>
</feature>
<feature type="region of interest" description="Disordered" evidence="11">
    <location>
        <begin position="913"/>
        <end position="952"/>
    </location>
</feature>
<keyword evidence="15" id="KW-1185">Reference proteome</keyword>
<comment type="caution">
    <text evidence="14">The sequence shown here is derived from an EMBL/GenBank/DDBJ whole genome shotgun (WGS) entry which is preliminary data.</text>
</comment>
<organism evidence="14 15">
    <name type="scientific">Batrachochytrium salamandrivorans</name>
    <dbReference type="NCBI Taxonomy" id="1357716"/>
    <lineage>
        <taxon>Eukaryota</taxon>
        <taxon>Fungi</taxon>
        <taxon>Fungi incertae sedis</taxon>
        <taxon>Chytridiomycota</taxon>
        <taxon>Chytridiomycota incertae sedis</taxon>
        <taxon>Chytridiomycetes</taxon>
        <taxon>Rhizophydiales</taxon>
        <taxon>Rhizophydiales incertae sedis</taxon>
        <taxon>Batrachochytrium</taxon>
    </lineage>
</organism>
<dbReference type="InterPro" id="IPR001339">
    <property type="entry name" value="mRNA_cap_enzyme_adenylation"/>
</dbReference>
<feature type="domain" description="mRNA capping enzyme adenylation" evidence="12">
    <location>
        <begin position="44"/>
        <end position="223"/>
    </location>
</feature>
<name>A0ABQ8FPI8_9FUNG</name>
<accession>A0ABQ8FPI8</accession>
<dbReference type="EC" id="2.7.7.50" evidence="2"/>
<dbReference type="SUPFAM" id="SSF56091">
    <property type="entry name" value="DNA ligase/mRNA capping enzyme, catalytic domain"/>
    <property type="match status" value="1"/>
</dbReference>
<dbReference type="InterPro" id="IPR012340">
    <property type="entry name" value="NA-bd_OB-fold"/>
</dbReference>
<protein>
    <recommendedName>
        <fullName evidence="2">mRNA guanylyltransferase</fullName>
        <ecNumber evidence="2">2.7.7.50</ecNumber>
    </recommendedName>
</protein>
<comment type="catalytic activity">
    <reaction evidence="10">
        <text>a 5'-end diphospho-ribonucleoside in mRNA + GTP + H(+) = a 5'-end (5'-triphosphoguanosine)-ribonucleoside in mRNA + diphosphate</text>
        <dbReference type="Rhea" id="RHEA:67012"/>
        <dbReference type="Rhea" id="RHEA-COMP:17165"/>
        <dbReference type="Rhea" id="RHEA-COMP:17166"/>
        <dbReference type="ChEBI" id="CHEBI:15378"/>
        <dbReference type="ChEBI" id="CHEBI:33019"/>
        <dbReference type="ChEBI" id="CHEBI:37565"/>
        <dbReference type="ChEBI" id="CHEBI:167616"/>
        <dbReference type="ChEBI" id="CHEBI:167617"/>
        <dbReference type="EC" id="2.7.7.50"/>
    </reaction>
    <physiologicalReaction direction="left-to-right" evidence="10">
        <dbReference type="Rhea" id="RHEA:67013"/>
    </physiologicalReaction>
</comment>
<keyword evidence="7" id="KW-0506">mRNA capping</keyword>
<dbReference type="Pfam" id="PF01331">
    <property type="entry name" value="mRNA_cap_enzyme"/>
    <property type="match status" value="1"/>
</dbReference>
<evidence type="ECO:0000256" key="7">
    <source>
        <dbReference type="ARBA" id="ARBA00023042"/>
    </source>
</evidence>
<keyword evidence="3" id="KW-0507">mRNA processing</keyword>
<evidence type="ECO:0000256" key="5">
    <source>
        <dbReference type="ARBA" id="ARBA00022695"/>
    </source>
</evidence>
<keyword evidence="5" id="KW-0548">Nucleotidyltransferase</keyword>
<feature type="region of interest" description="Disordered" evidence="11">
    <location>
        <begin position="365"/>
        <end position="530"/>
    </location>
</feature>
<feature type="region of interest" description="Disordered" evidence="11">
    <location>
        <begin position="733"/>
        <end position="757"/>
    </location>
</feature>
<reference evidence="14 15" key="1">
    <citation type="submission" date="2021-02" db="EMBL/GenBank/DDBJ databases">
        <title>Variation within the Batrachochytrium salamandrivorans European outbreak.</title>
        <authorList>
            <person name="Kelly M."/>
            <person name="Pasmans F."/>
            <person name="Shea T.P."/>
            <person name="Munoz J.F."/>
            <person name="Carranza S."/>
            <person name="Cuomo C.A."/>
            <person name="Martel A."/>
        </authorList>
    </citation>
    <scope>NUCLEOTIDE SEQUENCE [LARGE SCALE GENOMIC DNA]</scope>
    <source>
        <strain evidence="14 15">AMFP18/2</strain>
    </source>
</reference>
<evidence type="ECO:0000259" key="12">
    <source>
        <dbReference type="Pfam" id="PF01331"/>
    </source>
</evidence>
<sequence>MLPTLGIPVQPAYAAELRARIKSLAGCKSDGFPGATASHLTPPHLKMLETTDYFVCERGWGTRVLILLMSNPDGPAAFVLDKDGGLYYNEMCFPQANNIQAFLHDTIMDGEMIRVQSQSRFIAHDLISFNGTSVTLRSLNTRLGILQQDIIKPHKQYLQRFPDLLANVPFSVGIRKHERSYGLGIILSNISRERLPSTGLIFTPVRASYIPGEDTQESKLLKWIFPEAHRINFLVRVVFDKERKPHYYLYINDRNTPKYFDDLSLQTRVAQAWKASPPDGKIIECSYDSNWKTLLWENGYAGGVRIGGWQFVRFREDKRVADDELKLKETLEAMKHGITREMLDSHVEAMRTQWKAREKKIHPLAHQEPRHADESPVPPPATLPTFPTPSRLDPSYSPKPPDRRESVSSVEGVGNSQSSEVVRRGSHSSALGAAPSLQRTCSNHSLSSRTNTQTTRDRRSSFTSVNSGGGDVFDIAPFSPQQGSLPLQAQDVGPQRGNASMDRSYRHRRRASNGSDQMTTLAGSREGRVGRTSALVDTSLNNSSASPLRTAMSPLSEVPVSQDKVVMDHGGLPQPSSQPLTDIPVAPLTANPTLPQAQSTHTSTPATPTSTTTSTASVSLLSSTQHPHHLHEAARAEAFNLTNRRISPSAMDIEKGKEEGQEEEEEEEEEIIGSGFTPTVPFPAQSLPRSTNGDVIPHESPMTQISDLCEKPENSKCTVTQLNFDLPVKSHTAGVSDRLEPSEASHGVEADPMIRSVKRRKGPEAELELEQHRLLEQSGSSEEAPPLQPHQHDRAELRSTCTGLVHLSDVLSHQGPVRLCMGGGEGLPGQGGVIGGGASAPVAPSSQYRVQSKMPWQRQSISIQPFMPEKSVSESKNMLEEDDDYDESPLSDVGLGRYGHDTAVIETVEDPVEMEQGQQVASGEGDVPGTTTDHMNSSSSSSSNYNRDRMSSGSVMTIDCIRNTSDDENADSMANKRVWQSEPARMMVGSDHDGATPAGSVAAANGSSLTSVEITVTAGLPASTPVCTSKSGVASTFEEDIPIVDTAPARRNYSWLELVMNEPS</sequence>
<feature type="compositionally biased region" description="Polar residues" evidence="11">
    <location>
        <begin position="512"/>
        <end position="522"/>
    </location>
</feature>
<feature type="compositionally biased region" description="Polar residues" evidence="11">
    <location>
        <begin position="437"/>
        <end position="454"/>
    </location>
</feature>
<keyword evidence="6" id="KW-0547">Nucleotide-binding</keyword>
<evidence type="ECO:0000256" key="11">
    <source>
        <dbReference type="SAM" id="MobiDB-lite"/>
    </source>
</evidence>
<gene>
    <name evidence="14" type="ORF">BASA50_001467</name>
</gene>
<dbReference type="PANTHER" id="PTHR10367:SF17">
    <property type="entry name" value="MRNA-CAPPING ENZYME"/>
    <property type="match status" value="1"/>
</dbReference>
<comment type="subcellular location">
    <subcellularLocation>
        <location evidence="1">Nucleus</location>
    </subcellularLocation>
</comment>
<feature type="region of interest" description="Disordered" evidence="11">
    <location>
        <begin position="566"/>
        <end position="679"/>
    </location>
</feature>
<evidence type="ECO:0000256" key="8">
    <source>
        <dbReference type="ARBA" id="ARBA00023134"/>
    </source>
</evidence>
<evidence type="ECO:0000313" key="14">
    <source>
        <dbReference type="EMBL" id="KAH6601609.1"/>
    </source>
</evidence>
<dbReference type="Gene3D" id="3.30.470.30">
    <property type="entry name" value="DNA ligase/mRNA capping enzyme"/>
    <property type="match status" value="1"/>
</dbReference>
<dbReference type="Pfam" id="PF03919">
    <property type="entry name" value="mRNA_cap_C"/>
    <property type="match status" value="1"/>
</dbReference>
<evidence type="ECO:0000256" key="1">
    <source>
        <dbReference type="ARBA" id="ARBA00004123"/>
    </source>
</evidence>
<evidence type="ECO:0000256" key="3">
    <source>
        <dbReference type="ARBA" id="ARBA00022664"/>
    </source>
</evidence>
<dbReference type="InterPro" id="IPR051029">
    <property type="entry name" value="mRNA_Capping_Enz/RNA_Phosphat"/>
</dbReference>
<dbReference type="SUPFAM" id="SSF50249">
    <property type="entry name" value="Nucleic acid-binding proteins"/>
    <property type="match status" value="1"/>
</dbReference>
<dbReference type="InterPro" id="IPR013846">
    <property type="entry name" value="mRNA_cap_enzyme_C"/>
</dbReference>
<feature type="compositionally biased region" description="Basic and acidic residues" evidence="11">
    <location>
        <begin position="365"/>
        <end position="374"/>
    </location>
</feature>
<dbReference type="CDD" id="cd07895">
    <property type="entry name" value="Adenylation_mRNA_capping"/>
    <property type="match status" value="1"/>
</dbReference>
<keyword evidence="9" id="KW-0539">Nucleus</keyword>
<evidence type="ECO:0000256" key="4">
    <source>
        <dbReference type="ARBA" id="ARBA00022679"/>
    </source>
</evidence>
<dbReference type="PANTHER" id="PTHR10367">
    <property type="entry name" value="MRNA-CAPPING ENZYME"/>
    <property type="match status" value="1"/>
</dbReference>
<dbReference type="Gene3D" id="2.40.50.140">
    <property type="entry name" value="Nucleic acid-binding proteins"/>
    <property type="match status" value="1"/>
</dbReference>
<proteinExistence type="predicted"/>
<feature type="domain" description="mRNA capping enzyme C-terminal" evidence="13">
    <location>
        <begin position="240"/>
        <end position="343"/>
    </location>
</feature>
<feature type="compositionally biased region" description="Basic and acidic residues" evidence="11">
    <location>
        <begin position="737"/>
        <end position="749"/>
    </location>
</feature>
<evidence type="ECO:0000256" key="9">
    <source>
        <dbReference type="ARBA" id="ARBA00023242"/>
    </source>
</evidence>
<evidence type="ECO:0000256" key="6">
    <source>
        <dbReference type="ARBA" id="ARBA00022741"/>
    </source>
</evidence>
<feature type="compositionally biased region" description="Low complexity" evidence="11">
    <location>
        <begin position="407"/>
        <end position="420"/>
    </location>
</feature>
<evidence type="ECO:0000313" key="15">
    <source>
        <dbReference type="Proteomes" id="UP001648503"/>
    </source>
</evidence>
<dbReference type="Proteomes" id="UP001648503">
    <property type="component" value="Unassembled WGS sequence"/>
</dbReference>